<reference evidence="10 11" key="1">
    <citation type="submission" date="2021-03" db="EMBL/GenBank/DDBJ databases">
        <title>Haloterrigena longa sp. nov. and Haloterrigena limicola sp. nov., extremely halophilic archaea isolated from a salt lake.</title>
        <authorList>
            <person name="Henglin C."/>
        </authorList>
    </citation>
    <scope>NUCLEOTIDE SEQUENCE [LARGE SCALE GENOMIC DNA]</scope>
    <source>
        <strain evidence="10 11">KZCA68</strain>
    </source>
</reference>
<dbReference type="CDD" id="cd18739">
    <property type="entry name" value="PIN_VapC4-5_FitB-like"/>
    <property type="match status" value="1"/>
</dbReference>
<dbReference type="GO" id="GO:0016787">
    <property type="term" value="F:hydrolase activity"/>
    <property type="evidence" value="ECO:0007669"/>
    <property type="project" value="UniProtKB-KW"/>
</dbReference>
<accession>A0A8A2VIM8</accession>
<evidence type="ECO:0000313" key="11">
    <source>
        <dbReference type="Proteomes" id="UP000663203"/>
    </source>
</evidence>
<organism evidence="10 11">
    <name type="scientific">Haloterrigena alkaliphila</name>
    <dbReference type="NCBI Taxonomy" id="2816475"/>
    <lineage>
        <taxon>Archaea</taxon>
        <taxon>Methanobacteriati</taxon>
        <taxon>Methanobacteriota</taxon>
        <taxon>Stenosarchaea group</taxon>
        <taxon>Halobacteria</taxon>
        <taxon>Halobacteriales</taxon>
        <taxon>Natrialbaceae</taxon>
        <taxon>Haloterrigena</taxon>
    </lineage>
</organism>
<feature type="binding site" evidence="8">
    <location>
        <position position="94"/>
    </location>
    <ligand>
        <name>Mg(2+)</name>
        <dbReference type="ChEBI" id="CHEBI:18420"/>
    </ligand>
</feature>
<evidence type="ECO:0000259" key="9">
    <source>
        <dbReference type="Pfam" id="PF01850"/>
    </source>
</evidence>
<proteinExistence type="inferred from homology"/>
<gene>
    <name evidence="8" type="primary">vapC</name>
    <name evidence="10" type="ORF">J0X25_14435</name>
</gene>
<dbReference type="GO" id="GO:0004540">
    <property type="term" value="F:RNA nuclease activity"/>
    <property type="evidence" value="ECO:0007669"/>
    <property type="project" value="InterPro"/>
</dbReference>
<comment type="similarity">
    <text evidence="7 8">Belongs to the PINc/VapC protein family.</text>
</comment>
<keyword evidence="8" id="KW-0800">Toxin</keyword>
<dbReference type="InterPro" id="IPR029060">
    <property type="entry name" value="PIN-like_dom_sf"/>
</dbReference>
<keyword evidence="6 8" id="KW-0460">Magnesium</keyword>
<evidence type="ECO:0000256" key="7">
    <source>
        <dbReference type="ARBA" id="ARBA00038093"/>
    </source>
</evidence>
<evidence type="ECO:0000313" key="10">
    <source>
        <dbReference type="EMBL" id="QSX01207.1"/>
    </source>
</evidence>
<dbReference type="RefSeq" id="WP_207290921.1">
    <property type="nucleotide sequence ID" value="NZ_CP071462.1"/>
</dbReference>
<keyword evidence="2 8" id="KW-1277">Toxin-antitoxin system</keyword>
<evidence type="ECO:0000256" key="4">
    <source>
        <dbReference type="ARBA" id="ARBA00022723"/>
    </source>
</evidence>
<keyword evidence="11" id="KW-1185">Reference proteome</keyword>
<dbReference type="PANTHER" id="PTHR33653:SF1">
    <property type="entry name" value="RIBONUCLEASE VAPC2"/>
    <property type="match status" value="1"/>
</dbReference>
<dbReference type="HAMAP" id="MF_00265">
    <property type="entry name" value="VapC_Nob1"/>
    <property type="match status" value="1"/>
</dbReference>
<dbReference type="InterPro" id="IPR002716">
    <property type="entry name" value="PIN_dom"/>
</dbReference>
<dbReference type="AlphaFoldDB" id="A0A8A2VIM8"/>
<dbReference type="Pfam" id="PF01850">
    <property type="entry name" value="PIN"/>
    <property type="match status" value="1"/>
</dbReference>
<comment type="function">
    <text evidence="8">Toxic component of a toxin-antitoxin (TA) system. An RNase.</text>
</comment>
<evidence type="ECO:0000256" key="2">
    <source>
        <dbReference type="ARBA" id="ARBA00022649"/>
    </source>
</evidence>
<dbReference type="SUPFAM" id="SSF88723">
    <property type="entry name" value="PIN domain-like"/>
    <property type="match status" value="1"/>
</dbReference>
<dbReference type="EMBL" id="CP071462">
    <property type="protein sequence ID" value="QSX01207.1"/>
    <property type="molecule type" value="Genomic_DNA"/>
</dbReference>
<sequence length="126" mass="13506">MAFDTTFLVDCLDGEPATRTFLENHEGKPFCAPSLALFEAYRGAAKSAGRDGVDRIVTGLEWIEPLALTDGAAREAAVIEAELLEGGTPINLGDVLIAGVCRHNGARLVNRDGRFDRVDELSTTTD</sequence>
<dbReference type="InterPro" id="IPR022907">
    <property type="entry name" value="VapC_family"/>
</dbReference>
<protein>
    <recommendedName>
        <fullName evidence="8">Ribonuclease VapC</fullName>
        <shortName evidence="8">RNase VapC</shortName>
        <ecNumber evidence="8">3.1.-.-</ecNumber>
    </recommendedName>
    <alternativeName>
        <fullName evidence="8">Putative toxin VapC</fullName>
    </alternativeName>
</protein>
<keyword evidence="4 8" id="KW-0479">Metal-binding</keyword>
<evidence type="ECO:0000256" key="1">
    <source>
        <dbReference type="ARBA" id="ARBA00001946"/>
    </source>
</evidence>
<evidence type="ECO:0000256" key="5">
    <source>
        <dbReference type="ARBA" id="ARBA00022801"/>
    </source>
</evidence>
<evidence type="ECO:0000256" key="6">
    <source>
        <dbReference type="ARBA" id="ARBA00022842"/>
    </source>
</evidence>
<feature type="domain" description="PIN" evidence="9">
    <location>
        <begin position="3"/>
        <end position="120"/>
    </location>
</feature>
<dbReference type="EC" id="3.1.-.-" evidence="8"/>
<keyword evidence="3 8" id="KW-0540">Nuclease</keyword>
<feature type="binding site" evidence="8">
    <location>
        <position position="4"/>
    </location>
    <ligand>
        <name>Mg(2+)</name>
        <dbReference type="ChEBI" id="CHEBI:18420"/>
    </ligand>
</feature>
<dbReference type="Proteomes" id="UP000663203">
    <property type="component" value="Chromosome"/>
</dbReference>
<dbReference type="PANTHER" id="PTHR33653">
    <property type="entry name" value="RIBONUCLEASE VAPC2"/>
    <property type="match status" value="1"/>
</dbReference>
<dbReference type="Gene3D" id="3.40.50.1010">
    <property type="entry name" value="5'-nuclease"/>
    <property type="match status" value="1"/>
</dbReference>
<name>A0A8A2VIM8_9EURY</name>
<evidence type="ECO:0000256" key="8">
    <source>
        <dbReference type="HAMAP-Rule" id="MF_00265"/>
    </source>
</evidence>
<dbReference type="KEGG" id="hakz:J0X25_14435"/>
<keyword evidence="5 8" id="KW-0378">Hydrolase</keyword>
<dbReference type="GO" id="GO:0000287">
    <property type="term" value="F:magnesium ion binding"/>
    <property type="evidence" value="ECO:0007669"/>
    <property type="project" value="UniProtKB-UniRule"/>
</dbReference>
<dbReference type="GeneID" id="63188526"/>
<comment type="cofactor">
    <cofactor evidence="1 8">
        <name>Mg(2+)</name>
        <dbReference type="ChEBI" id="CHEBI:18420"/>
    </cofactor>
</comment>
<dbReference type="InterPro" id="IPR050556">
    <property type="entry name" value="Type_II_TA_system_RNase"/>
</dbReference>
<evidence type="ECO:0000256" key="3">
    <source>
        <dbReference type="ARBA" id="ARBA00022722"/>
    </source>
</evidence>
<dbReference type="GO" id="GO:0090729">
    <property type="term" value="F:toxin activity"/>
    <property type="evidence" value="ECO:0007669"/>
    <property type="project" value="UniProtKB-KW"/>
</dbReference>